<dbReference type="RefSeq" id="WP_146407719.1">
    <property type="nucleotide sequence ID" value="NZ_SJPU01000002.1"/>
</dbReference>
<dbReference type="Proteomes" id="UP000319908">
    <property type="component" value="Unassembled WGS sequence"/>
</dbReference>
<keyword evidence="2" id="KW-1185">Reference proteome</keyword>
<dbReference type="EMBL" id="SJPU01000002">
    <property type="protein sequence ID" value="TWU15968.1"/>
    <property type="molecule type" value="Genomic_DNA"/>
</dbReference>
<comment type="caution">
    <text evidence="1">The sequence shown here is derived from an EMBL/GenBank/DDBJ whole genome shotgun (WGS) entry which is preliminary data.</text>
</comment>
<protein>
    <submittedName>
        <fullName evidence="1">Uncharacterized protein</fullName>
    </submittedName>
</protein>
<accession>A0A5C6BV79</accession>
<dbReference type="OrthoDB" id="272311at2"/>
<reference evidence="1 2" key="1">
    <citation type="journal article" date="2020" name="Antonie Van Leeuwenhoek">
        <title>Rhodopirellula heiligendammensis sp. nov., Rhodopirellula pilleata sp. nov., and Rhodopirellula solitaria sp. nov. isolated from natural or artificial marine surfaces in Northern Germany and California, USA, and emended description of the genus Rhodopirellula.</title>
        <authorList>
            <person name="Kallscheuer N."/>
            <person name="Wiegand S."/>
            <person name="Jogler M."/>
            <person name="Boedeker C."/>
            <person name="Peeters S.H."/>
            <person name="Rast P."/>
            <person name="Heuer A."/>
            <person name="Jetten M.S.M."/>
            <person name="Rohde M."/>
            <person name="Jogler C."/>
        </authorList>
    </citation>
    <scope>NUCLEOTIDE SEQUENCE [LARGE SCALE GENOMIC DNA]</scope>
    <source>
        <strain evidence="1 2">Poly21</strain>
    </source>
</reference>
<dbReference type="AlphaFoldDB" id="A0A5C6BV79"/>
<organism evidence="1 2">
    <name type="scientific">Allorhodopirellula heiligendammensis</name>
    <dbReference type="NCBI Taxonomy" id="2714739"/>
    <lineage>
        <taxon>Bacteria</taxon>
        <taxon>Pseudomonadati</taxon>
        <taxon>Planctomycetota</taxon>
        <taxon>Planctomycetia</taxon>
        <taxon>Pirellulales</taxon>
        <taxon>Pirellulaceae</taxon>
        <taxon>Allorhodopirellula</taxon>
    </lineage>
</organism>
<evidence type="ECO:0000313" key="1">
    <source>
        <dbReference type="EMBL" id="TWU15968.1"/>
    </source>
</evidence>
<name>A0A5C6BV79_9BACT</name>
<evidence type="ECO:0000313" key="2">
    <source>
        <dbReference type="Proteomes" id="UP000319908"/>
    </source>
</evidence>
<gene>
    <name evidence="1" type="ORF">Poly21_31720</name>
</gene>
<proteinExistence type="predicted"/>
<sequence>MSRMNILRDHALRSNAENLRRARRSPTWFSRAATTNLDTVDRENRTINAVIATENPVVFYDYGSRRVMREVLVAAGGRLSPWVPLLNSHQSWDLQSSLGSVLESKMIKAEITARLQFSSTADVDPIWQRVRDGHLRMISIGGRRLTFTDIEPGQSAEIAGRRWVAGKQPLRVTTQWIQREASVVIFGADGGASTDI</sequence>